<feature type="region of interest" description="Disordered" evidence="1">
    <location>
        <begin position="115"/>
        <end position="138"/>
    </location>
</feature>
<evidence type="ECO:0000256" key="1">
    <source>
        <dbReference type="SAM" id="MobiDB-lite"/>
    </source>
</evidence>
<reference evidence="2 3" key="1">
    <citation type="journal article" date="2015" name="Sci. Rep.">
        <title>Chromosome-level genome map provides insights into diverse defense mechanisms in the medicinal fungus Ganoderma sinense.</title>
        <authorList>
            <person name="Zhu Y."/>
            <person name="Xu J."/>
            <person name="Sun C."/>
            <person name="Zhou S."/>
            <person name="Xu H."/>
            <person name="Nelson D.R."/>
            <person name="Qian J."/>
            <person name="Song J."/>
            <person name="Luo H."/>
            <person name="Xiang L."/>
            <person name="Li Y."/>
            <person name="Xu Z."/>
            <person name="Ji A."/>
            <person name="Wang L."/>
            <person name="Lu S."/>
            <person name="Hayward A."/>
            <person name="Sun W."/>
            <person name="Li X."/>
            <person name="Schwartz D.C."/>
            <person name="Wang Y."/>
            <person name="Chen S."/>
        </authorList>
    </citation>
    <scope>NUCLEOTIDE SEQUENCE [LARGE SCALE GENOMIC DNA]</scope>
    <source>
        <strain evidence="2 3">ZZ0214-1</strain>
    </source>
</reference>
<dbReference type="Proteomes" id="UP000230002">
    <property type="component" value="Unassembled WGS sequence"/>
</dbReference>
<sequence length="138" mass="15021">MLPNISQHLDVQVRLKSSVNMHRSVLANFLHRAPPIKPAGTFASLVQAKARTTRVHLTTSARWTNDPLPPVNGSIKPAVFPTSRHVLSSKRSRRRQPLANLEHAAATACLPALSQTQPARTRTASLTATDTLARPGNQ</sequence>
<dbReference type="AlphaFoldDB" id="A0A2G8SLU2"/>
<organism evidence="2 3">
    <name type="scientific">Ganoderma sinense ZZ0214-1</name>
    <dbReference type="NCBI Taxonomy" id="1077348"/>
    <lineage>
        <taxon>Eukaryota</taxon>
        <taxon>Fungi</taxon>
        <taxon>Dikarya</taxon>
        <taxon>Basidiomycota</taxon>
        <taxon>Agaricomycotina</taxon>
        <taxon>Agaricomycetes</taxon>
        <taxon>Polyporales</taxon>
        <taxon>Polyporaceae</taxon>
        <taxon>Ganoderma</taxon>
    </lineage>
</organism>
<name>A0A2G8SLU2_9APHY</name>
<proteinExistence type="predicted"/>
<evidence type="ECO:0000313" key="2">
    <source>
        <dbReference type="EMBL" id="PIL34745.1"/>
    </source>
</evidence>
<accession>A0A2G8SLU2</accession>
<evidence type="ECO:0000313" key="3">
    <source>
        <dbReference type="Proteomes" id="UP000230002"/>
    </source>
</evidence>
<comment type="caution">
    <text evidence="2">The sequence shown here is derived from an EMBL/GenBank/DDBJ whole genome shotgun (WGS) entry which is preliminary data.</text>
</comment>
<protein>
    <submittedName>
        <fullName evidence="2">Uncharacterized protein</fullName>
    </submittedName>
</protein>
<gene>
    <name evidence="2" type="ORF">GSI_03526</name>
</gene>
<dbReference type="EMBL" id="AYKW01000005">
    <property type="protein sequence ID" value="PIL34745.1"/>
    <property type="molecule type" value="Genomic_DNA"/>
</dbReference>
<keyword evidence="3" id="KW-1185">Reference proteome</keyword>